<dbReference type="InterPro" id="IPR016035">
    <property type="entry name" value="Acyl_Trfase/lysoPLipase"/>
</dbReference>
<feature type="short sequence motif" description="DGA/G" evidence="2">
    <location>
        <begin position="299"/>
        <end position="301"/>
    </location>
</feature>
<dbReference type="Pfam" id="PF01734">
    <property type="entry name" value="Patatin"/>
    <property type="match status" value="1"/>
</dbReference>
<comment type="caution">
    <text evidence="5">The sequence shown here is derived from an EMBL/GenBank/DDBJ whole genome shotgun (WGS) entry which is preliminary data.</text>
</comment>
<keyword evidence="2" id="KW-0378">Hydrolase</keyword>
<dbReference type="Gene3D" id="3.40.1090.10">
    <property type="entry name" value="Cytosolic phospholipase A2 catalytic domain"/>
    <property type="match status" value="1"/>
</dbReference>
<organism evidence="5 6">
    <name type="scientific">Tenacibaculum platacis</name>
    <dbReference type="NCBI Taxonomy" id="3137852"/>
    <lineage>
        <taxon>Bacteria</taxon>
        <taxon>Pseudomonadati</taxon>
        <taxon>Bacteroidota</taxon>
        <taxon>Flavobacteriia</taxon>
        <taxon>Flavobacteriales</taxon>
        <taxon>Flavobacteriaceae</taxon>
        <taxon>Tenacibaculum</taxon>
    </lineage>
</organism>
<evidence type="ECO:0000256" key="3">
    <source>
        <dbReference type="SAM" id="SignalP"/>
    </source>
</evidence>
<keyword evidence="1 2" id="KW-0443">Lipid metabolism</keyword>
<evidence type="ECO:0000256" key="1">
    <source>
        <dbReference type="ARBA" id="ARBA00023098"/>
    </source>
</evidence>
<keyword evidence="2" id="KW-0442">Lipid degradation</keyword>
<dbReference type="Proteomes" id="UP001497416">
    <property type="component" value="Unassembled WGS sequence"/>
</dbReference>
<accession>A0ABP1EWD8</accession>
<dbReference type="EMBL" id="CAXIXY010000006">
    <property type="protein sequence ID" value="CAL2091427.1"/>
    <property type="molecule type" value="Genomic_DNA"/>
</dbReference>
<dbReference type="SUPFAM" id="SSF52151">
    <property type="entry name" value="FabD/lysophospholipase-like"/>
    <property type="match status" value="1"/>
</dbReference>
<feature type="signal peptide" evidence="3">
    <location>
        <begin position="1"/>
        <end position="23"/>
    </location>
</feature>
<evidence type="ECO:0000259" key="4">
    <source>
        <dbReference type="PROSITE" id="PS51635"/>
    </source>
</evidence>
<dbReference type="RefSeq" id="WP_348713137.1">
    <property type="nucleotide sequence ID" value="NZ_CAXIXY010000006.1"/>
</dbReference>
<name>A0ABP1EWD8_9FLAO</name>
<feature type="active site" description="Proton acceptor" evidence="2">
    <location>
        <position position="299"/>
    </location>
</feature>
<keyword evidence="3" id="KW-0732">Signal</keyword>
<evidence type="ECO:0000256" key="2">
    <source>
        <dbReference type="PROSITE-ProRule" id="PRU01161"/>
    </source>
</evidence>
<feature type="short sequence motif" description="GXSXG" evidence="2">
    <location>
        <begin position="69"/>
        <end position="73"/>
    </location>
</feature>
<feature type="active site" description="Nucleophile" evidence="2">
    <location>
        <position position="71"/>
    </location>
</feature>
<feature type="chain" id="PRO_5047516075" description="PNPLA domain-containing protein" evidence="3">
    <location>
        <begin position="24"/>
        <end position="597"/>
    </location>
</feature>
<dbReference type="InterPro" id="IPR002641">
    <property type="entry name" value="PNPLA_dom"/>
</dbReference>
<feature type="domain" description="PNPLA" evidence="4">
    <location>
        <begin position="10"/>
        <end position="312"/>
    </location>
</feature>
<evidence type="ECO:0000313" key="5">
    <source>
        <dbReference type="EMBL" id="CAL2091427.1"/>
    </source>
</evidence>
<gene>
    <name evidence="5" type="ORF">T190607A01A_40210</name>
</gene>
<sequence length="597" mass="68362">MTNKKFKLCITMAGAVSAGAYTAGVLDYLLETLHLWEIAKENNRKIGQGNPGYDNSIPMHEVEIDVISGASAGGITGTLAVLNLLDKNYNHYNRENPKGENNRFYKSWVKMADDDKEITLSKMLHRDDIKAGEKPESLLNTKAIESIADEALLIKEQKNYPKYISKNLDLILTISNLRGINFKVDFDGRSHNSSGTTITNHGGFFRYKTVNNSYPDRGIPKENDSLYHVLDLKNQTDISVLRNATLSTSAFPIGLKSRQLNIYTEYLNRYPKYLFGKDRLHAISPILKNEKLYHFNSIDGGLINNEPYGIALKVMHEKNANILKNQDKNYAVIMVDPFPNLNSTEENYTPKSDIISVVKGMFKALRNQVMFNQDGILEALSLSDRTKFLIAPIRKEKIEGKWVRAQNDLASAPLNGFAGFLDESFREHDFKLGRQNCQTFLRYYFAVKDENIQSRLQSDPTNEAKDRFSFSVPPKDPNANKFYPIIPDVRLLNAFKDISDKENYGSDAKIHYPKYPKFDTKRFEKTFKTPVKRRISYVVKGISNSRMLTFGFNRLFKNKAYNYIKNTIEKELEEAQLIRKDLFKNKNSDIEISEFSL</sequence>
<protein>
    <recommendedName>
        <fullName evidence="4">PNPLA domain-containing protein</fullName>
    </recommendedName>
</protein>
<evidence type="ECO:0000313" key="6">
    <source>
        <dbReference type="Proteomes" id="UP001497416"/>
    </source>
</evidence>
<keyword evidence="6" id="KW-1185">Reference proteome</keyword>
<comment type="caution">
    <text evidence="2">Lacks conserved residue(s) required for the propagation of feature annotation.</text>
</comment>
<proteinExistence type="predicted"/>
<dbReference type="PROSITE" id="PS51635">
    <property type="entry name" value="PNPLA"/>
    <property type="match status" value="1"/>
</dbReference>
<reference evidence="5 6" key="1">
    <citation type="submission" date="2024-05" db="EMBL/GenBank/DDBJ databases">
        <authorList>
            <person name="Duchaud E."/>
        </authorList>
    </citation>
    <scope>NUCLEOTIDE SEQUENCE [LARGE SCALE GENOMIC DNA]</scope>
    <source>
        <strain evidence="5">Ena-SAMPLE-TAB-13-05-2024-13:56:06:370-140302</strain>
    </source>
</reference>